<dbReference type="GO" id="GO:0005737">
    <property type="term" value="C:cytoplasm"/>
    <property type="evidence" value="ECO:0007669"/>
    <property type="project" value="UniProtKB-SubCell"/>
</dbReference>
<feature type="non-terminal residue" evidence="9">
    <location>
        <position position="1"/>
    </location>
</feature>
<sequence>VLFHYRVLLADGRVIESSGANPESVCLGEGALPAKLEETFAGRHLGEAYHIDIDAEEQVFGVADDDNTIIFPLSEFPSGVEPVVGALFEFDLPHGDVSAGRVVRVEGQKVLMDFNHPLIGKNVRYEIKIVSVQAGS</sequence>
<accession>A0A381Q5P8</accession>
<evidence type="ECO:0000256" key="8">
    <source>
        <dbReference type="ARBA" id="ARBA00023235"/>
    </source>
</evidence>
<dbReference type="EMBL" id="UINC01001217">
    <property type="protein sequence ID" value="SUZ74632.1"/>
    <property type="molecule type" value="Genomic_DNA"/>
</dbReference>
<keyword evidence="5" id="KW-0963">Cytoplasm</keyword>
<evidence type="ECO:0000256" key="7">
    <source>
        <dbReference type="ARBA" id="ARBA00023186"/>
    </source>
</evidence>
<dbReference type="GO" id="GO:0003755">
    <property type="term" value="F:peptidyl-prolyl cis-trans isomerase activity"/>
    <property type="evidence" value="ECO:0007669"/>
    <property type="project" value="UniProtKB-KW"/>
</dbReference>
<keyword evidence="7" id="KW-0143">Chaperone</keyword>
<comment type="similarity">
    <text evidence="3">Belongs to the FKBP-type PPIase family.</text>
</comment>
<reference evidence="9" key="1">
    <citation type="submission" date="2018-05" db="EMBL/GenBank/DDBJ databases">
        <authorList>
            <person name="Lanie J.A."/>
            <person name="Ng W.-L."/>
            <person name="Kazmierczak K.M."/>
            <person name="Andrzejewski T.M."/>
            <person name="Davidsen T.M."/>
            <person name="Wayne K.J."/>
            <person name="Tettelin H."/>
            <person name="Glass J.I."/>
            <person name="Rusch D."/>
            <person name="Podicherti R."/>
            <person name="Tsui H.-C.T."/>
            <person name="Winkler M.E."/>
        </authorList>
    </citation>
    <scope>NUCLEOTIDE SEQUENCE</scope>
</reference>
<keyword evidence="8" id="KW-0413">Isomerase</keyword>
<proteinExistence type="inferred from homology"/>
<comment type="catalytic activity">
    <reaction evidence="1">
        <text>[protein]-peptidylproline (omega=180) = [protein]-peptidylproline (omega=0)</text>
        <dbReference type="Rhea" id="RHEA:16237"/>
        <dbReference type="Rhea" id="RHEA-COMP:10747"/>
        <dbReference type="Rhea" id="RHEA-COMP:10748"/>
        <dbReference type="ChEBI" id="CHEBI:83833"/>
        <dbReference type="ChEBI" id="CHEBI:83834"/>
        <dbReference type="EC" id="5.2.1.8"/>
    </reaction>
</comment>
<evidence type="ECO:0000313" key="9">
    <source>
        <dbReference type="EMBL" id="SUZ74632.1"/>
    </source>
</evidence>
<comment type="subcellular location">
    <subcellularLocation>
        <location evidence="2">Cytoplasm</location>
    </subcellularLocation>
</comment>
<dbReference type="Gene3D" id="3.10.50.40">
    <property type="match status" value="1"/>
</dbReference>
<dbReference type="EC" id="5.2.1.8" evidence="4"/>
<evidence type="ECO:0000256" key="6">
    <source>
        <dbReference type="ARBA" id="ARBA00023110"/>
    </source>
</evidence>
<name>A0A381Q5P8_9ZZZZ</name>
<evidence type="ECO:0000256" key="3">
    <source>
        <dbReference type="ARBA" id="ARBA00006577"/>
    </source>
</evidence>
<evidence type="ECO:0000256" key="4">
    <source>
        <dbReference type="ARBA" id="ARBA00013194"/>
    </source>
</evidence>
<gene>
    <name evidence="9" type="ORF">METZ01_LOCUS27486</name>
</gene>
<dbReference type="PANTHER" id="PTHR47861:SF3">
    <property type="entry name" value="FKBP-TYPE PEPTIDYL-PROLYL CIS-TRANS ISOMERASE SLYD"/>
    <property type="match status" value="1"/>
</dbReference>
<evidence type="ECO:0000256" key="1">
    <source>
        <dbReference type="ARBA" id="ARBA00000971"/>
    </source>
</evidence>
<protein>
    <recommendedName>
        <fullName evidence="4">peptidylprolyl isomerase</fullName>
        <ecNumber evidence="4">5.2.1.8</ecNumber>
    </recommendedName>
</protein>
<dbReference type="AlphaFoldDB" id="A0A381Q5P8"/>
<dbReference type="InterPro" id="IPR046357">
    <property type="entry name" value="PPIase_dom_sf"/>
</dbReference>
<organism evidence="9">
    <name type="scientific">marine metagenome</name>
    <dbReference type="NCBI Taxonomy" id="408172"/>
    <lineage>
        <taxon>unclassified sequences</taxon>
        <taxon>metagenomes</taxon>
        <taxon>ecological metagenomes</taxon>
    </lineage>
</organism>
<dbReference type="SUPFAM" id="SSF54534">
    <property type="entry name" value="FKBP-like"/>
    <property type="match status" value="1"/>
</dbReference>
<evidence type="ECO:0000256" key="5">
    <source>
        <dbReference type="ARBA" id="ARBA00022490"/>
    </source>
</evidence>
<evidence type="ECO:0000256" key="2">
    <source>
        <dbReference type="ARBA" id="ARBA00004496"/>
    </source>
</evidence>
<dbReference type="PANTHER" id="PTHR47861">
    <property type="entry name" value="FKBP-TYPE PEPTIDYL-PROLYL CIS-TRANS ISOMERASE SLYD"/>
    <property type="match status" value="1"/>
</dbReference>
<keyword evidence="6" id="KW-0697">Rotamase</keyword>